<evidence type="ECO:0000313" key="1">
    <source>
        <dbReference type="EMBL" id="CAB4125741.1"/>
    </source>
</evidence>
<proteinExistence type="predicted"/>
<dbReference type="EMBL" id="LR796187">
    <property type="protein sequence ID" value="CAB4125741.1"/>
    <property type="molecule type" value="Genomic_DNA"/>
</dbReference>
<organism evidence="2">
    <name type="scientific">uncultured Caudovirales phage</name>
    <dbReference type="NCBI Taxonomy" id="2100421"/>
    <lineage>
        <taxon>Viruses</taxon>
        <taxon>Duplodnaviria</taxon>
        <taxon>Heunggongvirae</taxon>
        <taxon>Uroviricota</taxon>
        <taxon>Caudoviricetes</taxon>
        <taxon>Peduoviridae</taxon>
        <taxon>Maltschvirus</taxon>
        <taxon>Maltschvirus maltsch</taxon>
    </lineage>
</organism>
<accession>A0A6J7WE71</accession>
<name>A0A6J7WE71_9CAUD</name>
<sequence>MILVIETQHYENYAWVDGELQTGKDAYWKSKGGDSIKVTGVDADADIDSIVDCVRDKIESRNEGFIVEIIGYGLKEDDWLSWFEKSQLEYDGVIQHREREISWPAVVDEIMA</sequence>
<protein>
    <submittedName>
        <fullName evidence="2">Uncharacterized protein</fullName>
    </submittedName>
</protein>
<reference evidence="2" key="1">
    <citation type="submission" date="2020-05" db="EMBL/GenBank/DDBJ databases">
        <authorList>
            <person name="Chiriac C."/>
            <person name="Salcher M."/>
            <person name="Ghai R."/>
            <person name="Kavagutti S V."/>
        </authorList>
    </citation>
    <scope>NUCLEOTIDE SEQUENCE</scope>
</reference>
<dbReference type="EMBL" id="LR798231">
    <property type="protein sequence ID" value="CAB5209342.1"/>
    <property type="molecule type" value="Genomic_DNA"/>
</dbReference>
<evidence type="ECO:0000313" key="2">
    <source>
        <dbReference type="EMBL" id="CAB5209342.1"/>
    </source>
</evidence>
<gene>
    <name evidence="2" type="ORF">UFOVP181_439</name>
    <name evidence="1" type="ORF">UFOVP57_202</name>
</gene>